<evidence type="ECO:0000313" key="3">
    <source>
        <dbReference type="Proteomes" id="UP000772434"/>
    </source>
</evidence>
<feature type="compositionally biased region" description="Basic residues" evidence="1">
    <location>
        <begin position="163"/>
        <end position="175"/>
    </location>
</feature>
<proteinExistence type="predicted"/>
<keyword evidence="3" id="KW-1185">Reference proteome</keyword>
<feature type="region of interest" description="Disordered" evidence="1">
    <location>
        <begin position="127"/>
        <end position="195"/>
    </location>
</feature>
<gene>
    <name evidence="2" type="ORF">BDP27DRAFT_1449062</name>
</gene>
<sequence>MSKNKVGRPQKRKRNISGLKNQSKRSSSDESAQQLRKDVGLNVDVEGSPGSKNRLAVTFEGSAVPNGEGDCREEDTARIAVSFEEESNKSEGAREESDMEERKDIFPGESLQAASFDYTAAIDTDIHDEDWVLEGSRRKKLRREREQKERPKTYATGPDISRKSARSQLRYKKQRKGQESLTTFGSSGGNRTVLGLRARDNPADCELCVPIQPGVH</sequence>
<evidence type="ECO:0000256" key="1">
    <source>
        <dbReference type="SAM" id="MobiDB-lite"/>
    </source>
</evidence>
<protein>
    <submittedName>
        <fullName evidence="2">Uncharacterized protein</fullName>
    </submittedName>
</protein>
<reference evidence="2" key="1">
    <citation type="submission" date="2020-11" db="EMBL/GenBank/DDBJ databases">
        <authorList>
            <consortium name="DOE Joint Genome Institute"/>
            <person name="Ahrendt S."/>
            <person name="Riley R."/>
            <person name="Andreopoulos W."/>
            <person name="Labutti K."/>
            <person name="Pangilinan J."/>
            <person name="Ruiz-Duenas F.J."/>
            <person name="Barrasa J.M."/>
            <person name="Sanchez-Garcia M."/>
            <person name="Camarero S."/>
            <person name="Miyauchi S."/>
            <person name="Serrano A."/>
            <person name="Linde D."/>
            <person name="Babiker R."/>
            <person name="Drula E."/>
            <person name="Ayuso-Fernandez I."/>
            <person name="Pacheco R."/>
            <person name="Padilla G."/>
            <person name="Ferreira P."/>
            <person name="Barriuso J."/>
            <person name="Kellner H."/>
            <person name="Castanera R."/>
            <person name="Alfaro M."/>
            <person name="Ramirez L."/>
            <person name="Pisabarro A.G."/>
            <person name="Kuo A."/>
            <person name="Tritt A."/>
            <person name="Lipzen A."/>
            <person name="He G."/>
            <person name="Yan M."/>
            <person name="Ng V."/>
            <person name="Cullen D."/>
            <person name="Martin F."/>
            <person name="Rosso M.-N."/>
            <person name="Henrissat B."/>
            <person name="Hibbett D."/>
            <person name="Martinez A.T."/>
            <person name="Grigoriev I.V."/>
        </authorList>
    </citation>
    <scope>NUCLEOTIDE SEQUENCE</scope>
    <source>
        <strain evidence="2">AH 40177</strain>
    </source>
</reference>
<accession>A0A9P5PQ98</accession>
<evidence type="ECO:0000313" key="2">
    <source>
        <dbReference type="EMBL" id="KAF9067419.1"/>
    </source>
</evidence>
<name>A0A9P5PQ98_9AGAR</name>
<dbReference type="AlphaFoldDB" id="A0A9P5PQ98"/>
<feature type="compositionally biased region" description="Polar residues" evidence="1">
    <location>
        <begin position="18"/>
        <end position="34"/>
    </location>
</feature>
<comment type="caution">
    <text evidence="2">The sequence shown here is derived from an EMBL/GenBank/DDBJ whole genome shotgun (WGS) entry which is preliminary data.</text>
</comment>
<feature type="region of interest" description="Disordered" evidence="1">
    <location>
        <begin position="1"/>
        <end position="54"/>
    </location>
</feature>
<feature type="compositionally biased region" description="Basic and acidic residues" evidence="1">
    <location>
        <begin position="86"/>
        <end position="106"/>
    </location>
</feature>
<feature type="region of interest" description="Disordered" evidence="1">
    <location>
        <begin position="80"/>
        <end position="110"/>
    </location>
</feature>
<feature type="compositionally biased region" description="Basic and acidic residues" evidence="1">
    <location>
        <begin position="143"/>
        <end position="152"/>
    </location>
</feature>
<dbReference type="EMBL" id="JADNRY010000073">
    <property type="protein sequence ID" value="KAF9067419.1"/>
    <property type="molecule type" value="Genomic_DNA"/>
</dbReference>
<organism evidence="2 3">
    <name type="scientific">Rhodocollybia butyracea</name>
    <dbReference type="NCBI Taxonomy" id="206335"/>
    <lineage>
        <taxon>Eukaryota</taxon>
        <taxon>Fungi</taxon>
        <taxon>Dikarya</taxon>
        <taxon>Basidiomycota</taxon>
        <taxon>Agaricomycotina</taxon>
        <taxon>Agaricomycetes</taxon>
        <taxon>Agaricomycetidae</taxon>
        <taxon>Agaricales</taxon>
        <taxon>Marasmiineae</taxon>
        <taxon>Omphalotaceae</taxon>
        <taxon>Rhodocollybia</taxon>
    </lineage>
</organism>
<feature type="compositionally biased region" description="Basic residues" evidence="1">
    <location>
        <begin position="1"/>
        <end position="15"/>
    </location>
</feature>
<dbReference type="Proteomes" id="UP000772434">
    <property type="component" value="Unassembled WGS sequence"/>
</dbReference>
<dbReference type="OrthoDB" id="3069744at2759"/>